<dbReference type="PATRIC" id="fig|1405.8.peg.4167"/>
<keyword evidence="7" id="KW-1185">Reference proteome</keyword>
<keyword evidence="4" id="KW-0808">Transferase</keyword>
<dbReference type="Proteomes" id="UP000029389">
    <property type="component" value="Unassembled WGS sequence"/>
</dbReference>
<keyword evidence="2" id="KW-0472">Membrane</keyword>
<feature type="transmembrane region" description="Helical" evidence="2">
    <location>
        <begin position="29"/>
        <end position="55"/>
    </location>
</feature>
<dbReference type="PANTHER" id="PTHR30576:SF0">
    <property type="entry name" value="UNDECAPRENYL-PHOSPHATE N-ACETYLGALACTOSAMINYL 1-PHOSPHATE TRANSFERASE-RELATED"/>
    <property type="match status" value="1"/>
</dbReference>
<gene>
    <name evidence="5" type="ORF">D0U04_03055</name>
    <name evidence="4" type="ORF">DJ93_4058</name>
</gene>
<evidence type="ECO:0000256" key="1">
    <source>
        <dbReference type="ARBA" id="ARBA00006464"/>
    </source>
</evidence>
<evidence type="ECO:0000313" key="4">
    <source>
        <dbReference type="EMBL" id="KFM98530.1"/>
    </source>
</evidence>
<dbReference type="Pfam" id="PF02397">
    <property type="entry name" value="Bac_transf"/>
    <property type="match status" value="1"/>
</dbReference>
<sequence length="212" mass="24790">MIRETNQAKVYTIPAQEKDKLLNRSVKRLFDITFSLILLLLMIPVMLFFSIMVALETSGSPIYFQERLGIKGKKFNLFKLRSMVSDAEKNGPQWADENDPRITKVGLFIRKTRIDELPQLINILKGDMSFVGPRPEREYFYEQFEAYIPEFRHRLLVKPGLTGWAQINGGYNLDPKEKLELDMEYIREKTIRMDIRILCKTILIVWNGNGAR</sequence>
<proteinExistence type="inferred from homology"/>
<reference evidence="5 7" key="2">
    <citation type="submission" date="2018-08" db="EMBL/GenBank/DDBJ databases">
        <title>Bacillus clarus sp. nov. strain PS00077A.</title>
        <authorList>
            <person name="Mendez Acevedo M."/>
            <person name="Carroll L."/>
            <person name="Mukherjee M."/>
            <person name="Wiedmann M."/>
            <person name="Kovac J."/>
        </authorList>
    </citation>
    <scope>NUCLEOTIDE SEQUENCE [LARGE SCALE GENOMIC DNA]</scope>
    <source>
        <strain evidence="5 7">PS00077A</strain>
    </source>
</reference>
<dbReference type="EMBL" id="QVOD01000002">
    <property type="protein sequence ID" value="RFT68445.1"/>
    <property type="molecule type" value="Genomic_DNA"/>
</dbReference>
<evidence type="ECO:0000313" key="6">
    <source>
        <dbReference type="Proteomes" id="UP000029389"/>
    </source>
</evidence>
<feature type="domain" description="Bacterial sugar transferase" evidence="3">
    <location>
        <begin position="27"/>
        <end position="205"/>
    </location>
</feature>
<evidence type="ECO:0000313" key="5">
    <source>
        <dbReference type="EMBL" id="RFT68445.1"/>
    </source>
</evidence>
<dbReference type="RefSeq" id="WP_042982933.1">
    <property type="nucleotide sequence ID" value="NZ_JMQC01000008.1"/>
</dbReference>
<protein>
    <submittedName>
        <fullName evidence="4 5">Sugar transferase</fullName>
    </submittedName>
</protein>
<evidence type="ECO:0000313" key="7">
    <source>
        <dbReference type="Proteomes" id="UP000264294"/>
    </source>
</evidence>
<comment type="similarity">
    <text evidence="1">Belongs to the bacterial sugar transferase family.</text>
</comment>
<dbReference type="GO" id="GO:0016780">
    <property type="term" value="F:phosphotransferase activity, for other substituted phosphate groups"/>
    <property type="evidence" value="ECO:0007669"/>
    <property type="project" value="TreeGrafter"/>
</dbReference>
<evidence type="ECO:0000256" key="2">
    <source>
        <dbReference type="SAM" id="Phobius"/>
    </source>
</evidence>
<comment type="caution">
    <text evidence="4">The sequence shown here is derived from an EMBL/GenBank/DDBJ whole genome shotgun (WGS) entry which is preliminary data.</text>
</comment>
<dbReference type="AlphaFoldDB" id="A0A090Z2A1"/>
<dbReference type="EMBL" id="JMQC01000008">
    <property type="protein sequence ID" value="KFM98530.1"/>
    <property type="molecule type" value="Genomic_DNA"/>
</dbReference>
<accession>A0A090Z2A1</accession>
<dbReference type="Proteomes" id="UP000264294">
    <property type="component" value="Unassembled WGS sequence"/>
</dbReference>
<dbReference type="InterPro" id="IPR003362">
    <property type="entry name" value="Bact_transf"/>
</dbReference>
<evidence type="ECO:0000259" key="3">
    <source>
        <dbReference type="Pfam" id="PF02397"/>
    </source>
</evidence>
<keyword evidence="2" id="KW-1133">Transmembrane helix</keyword>
<organism evidence="4 6">
    <name type="scientific">Bacillus clarus</name>
    <dbReference type="NCBI Taxonomy" id="2338372"/>
    <lineage>
        <taxon>Bacteria</taxon>
        <taxon>Bacillati</taxon>
        <taxon>Bacillota</taxon>
        <taxon>Bacilli</taxon>
        <taxon>Bacillales</taxon>
        <taxon>Bacillaceae</taxon>
        <taxon>Bacillus</taxon>
        <taxon>Bacillus cereus group</taxon>
    </lineage>
</organism>
<reference evidence="4 6" key="1">
    <citation type="submission" date="2014-04" db="EMBL/GenBank/DDBJ databases">
        <authorList>
            <person name="Bishop-Lilly K.A."/>
            <person name="Broomall S.M."/>
            <person name="Chain P.S."/>
            <person name="Chertkov O."/>
            <person name="Coyne S.R."/>
            <person name="Daligault H.E."/>
            <person name="Davenport K.W."/>
            <person name="Erkkila T."/>
            <person name="Frey K.G."/>
            <person name="Gibbons H.S."/>
            <person name="Gu W."/>
            <person name="Jaissle J."/>
            <person name="Johnson S.L."/>
            <person name="Koroleva G.I."/>
            <person name="Ladner J.T."/>
            <person name="Lo C.-C."/>
            <person name="Minogue T.D."/>
            <person name="Munk C."/>
            <person name="Palacios G.F."/>
            <person name="Redden C.L."/>
            <person name="Rosenzweig C.N."/>
            <person name="Scholz M.B."/>
            <person name="Teshima H."/>
            <person name="Xu Y."/>
        </authorList>
    </citation>
    <scope>NUCLEOTIDE SEQUENCE [LARGE SCALE GENOMIC DNA]</scope>
    <source>
        <strain evidence="4 6">BHP</strain>
    </source>
</reference>
<name>A0A090Z2A1_9BACI</name>
<keyword evidence="2" id="KW-0812">Transmembrane</keyword>
<dbReference type="PANTHER" id="PTHR30576">
    <property type="entry name" value="COLANIC BIOSYNTHESIS UDP-GLUCOSE LIPID CARRIER TRANSFERASE"/>
    <property type="match status" value="1"/>
</dbReference>